<keyword evidence="2" id="KW-0067">ATP-binding</keyword>
<dbReference type="STRING" id="1941349.STSP1_01877"/>
<keyword evidence="5" id="KW-1185">Reference proteome</keyword>
<evidence type="ECO:0000259" key="3">
    <source>
        <dbReference type="PROSITE" id="PS50045"/>
    </source>
</evidence>
<dbReference type="PROSITE" id="PS50045">
    <property type="entry name" value="SIGMA54_INTERACT_4"/>
    <property type="match status" value="1"/>
</dbReference>
<evidence type="ECO:0000313" key="4">
    <source>
        <dbReference type="EMBL" id="ARN57467.1"/>
    </source>
</evidence>
<proteinExistence type="predicted"/>
<organism evidence="4 5">
    <name type="scientific">Sedimentisphaera salicampi</name>
    <dbReference type="NCBI Taxonomy" id="1941349"/>
    <lineage>
        <taxon>Bacteria</taxon>
        <taxon>Pseudomonadati</taxon>
        <taxon>Planctomycetota</taxon>
        <taxon>Phycisphaerae</taxon>
        <taxon>Sedimentisphaerales</taxon>
        <taxon>Sedimentisphaeraceae</taxon>
        <taxon>Sedimentisphaera</taxon>
    </lineage>
</organism>
<dbReference type="KEGG" id="pbp:STSP1_01877"/>
<sequence length="473" mass="52334">METLTKNELSFISSAFESVFANPFASDKGDNTLQDSLPQEELNEKLLQIIKRLEESGLELVQDFPFQEKGIAEKLFISSSYLRFACKLSSKACEAFKAESPLSIDFGSEGLLSLEKHGFEKSKANRIFSSFFQLERAKGCIEDSISGHGRVAEDFRKQLWDCVFSSSFENYINFFSESSVHFPILICSQPGCERTRAAEAAALSGFIGYNEKKQSFKTDMQKLYASADMSGCREDEAESFIFGRGKGAFLWADSPAKGVLDKPSAGGIAFIDGIENLTARLAEKLRLALETGFCSPAGDTKRNALESRVFAGLTEDTSQLGSGLKMCFAKTLTVPPLRERIDQSRDNLALIASKALEQCTGISNPEAAEKLSEQLIVKGGLEYSWPENERELSCFVKSFLLSGGEELISESDNSHGKDFLSSRPTAAKLLSDYCKMLYEEYGSYEQAARTAGLDRRTAKKYIEMDETARNEPS</sequence>
<reference evidence="5" key="1">
    <citation type="submission" date="2017-04" db="EMBL/GenBank/DDBJ databases">
        <title>Comparative genomics and description of representatives of a novel lineage of planctomycetes thriving in anoxic sediments.</title>
        <authorList>
            <person name="Spring S."/>
            <person name="Bunk B."/>
            <person name="Sproer C."/>
        </authorList>
    </citation>
    <scope>NUCLEOTIDE SEQUENCE [LARGE SCALE GENOMIC DNA]</scope>
    <source>
        <strain evidence="5">ST-PulAB-D4</strain>
    </source>
</reference>
<protein>
    <submittedName>
        <fullName evidence="4">Arginine utilization regulatory protein RocR</fullName>
    </submittedName>
</protein>
<accession>A0A1W6LNX3</accession>
<name>A0A1W6LNX3_9BACT</name>
<evidence type="ECO:0000256" key="1">
    <source>
        <dbReference type="ARBA" id="ARBA00022741"/>
    </source>
</evidence>
<dbReference type="RefSeq" id="WP_085756106.1">
    <property type="nucleotide sequence ID" value="NZ_CP021023.1"/>
</dbReference>
<dbReference type="Gene3D" id="3.40.50.300">
    <property type="entry name" value="P-loop containing nucleotide triphosphate hydrolases"/>
    <property type="match status" value="1"/>
</dbReference>
<dbReference type="GO" id="GO:0005524">
    <property type="term" value="F:ATP binding"/>
    <property type="evidence" value="ECO:0007669"/>
    <property type="project" value="UniProtKB-KW"/>
</dbReference>
<keyword evidence="1" id="KW-0547">Nucleotide-binding</keyword>
<feature type="domain" description="Sigma-54 factor interaction" evidence="3">
    <location>
        <begin position="183"/>
        <end position="401"/>
    </location>
</feature>
<evidence type="ECO:0000313" key="5">
    <source>
        <dbReference type="Proteomes" id="UP000193334"/>
    </source>
</evidence>
<dbReference type="InterPro" id="IPR002078">
    <property type="entry name" value="Sigma_54_int"/>
</dbReference>
<dbReference type="Proteomes" id="UP000193334">
    <property type="component" value="Chromosome"/>
</dbReference>
<dbReference type="PANTHER" id="PTHR32071:SF122">
    <property type="entry name" value="SIGMA FACTOR"/>
    <property type="match status" value="1"/>
</dbReference>
<dbReference type="AlphaFoldDB" id="A0A1W6LNX3"/>
<gene>
    <name evidence="4" type="primary">rocR</name>
    <name evidence="4" type="ORF">STSP1_01877</name>
</gene>
<dbReference type="EMBL" id="CP021023">
    <property type="protein sequence ID" value="ARN57467.1"/>
    <property type="molecule type" value="Genomic_DNA"/>
</dbReference>
<dbReference type="PANTHER" id="PTHR32071">
    <property type="entry name" value="TRANSCRIPTIONAL REGULATORY PROTEIN"/>
    <property type="match status" value="1"/>
</dbReference>
<dbReference type="InterPro" id="IPR027417">
    <property type="entry name" value="P-loop_NTPase"/>
</dbReference>
<dbReference type="Pfam" id="PF00158">
    <property type="entry name" value="Sigma54_activat"/>
    <property type="match status" value="1"/>
</dbReference>
<evidence type="ECO:0000256" key="2">
    <source>
        <dbReference type="ARBA" id="ARBA00022840"/>
    </source>
</evidence>
<dbReference type="GO" id="GO:0006355">
    <property type="term" value="P:regulation of DNA-templated transcription"/>
    <property type="evidence" value="ECO:0007669"/>
    <property type="project" value="InterPro"/>
</dbReference>
<dbReference type="SUPFAM" id="SSF52540">
    <property type="entry name" value="P-loop containing nucleoside triphosphate hydrolases"/>
    <property type="match status" value="1"/>
</dbReference>